<proteinExistence type="predicted"/>
<dbReference type="InterPro" id="IPR011877">
    <property type="entry name" value="Ribokinase"/>
</dbReference>
<gene>
    <name evidence="10" type="ORF">ACFOEI_15075</name>
</gene>
<dbReference type="EC" id="2.7.1.15" evidence="10"/>
<dbReference type="SUPFAM" id="SSF53613">
    <property type="entry name" value="Ribokinase-like"/>
    <property type="match status" value="1"/>
</dbReference>
<keyword evidence="2" id="KW-0479">Metal-binding</keyword>
<keyword evidence="1 10" id="KW-0808">Transferase</keyword>
<sequence>MLYNYGSINIDHVYRVSHLVRPGETLSSHGYRQVLGGKGANQSLAIARAGGKVVHWGRLGQSDRWVLETLSSAGVNIAHIELTADSSGHAIIQVEDRGENAIIIHPGANHGFTDAQQNALVSSVNMGDWLLLQNECNAMGKIMTLAAERGMRIAFNPAPMTASVLHLPLDACQLLFLNRGEAASLVGLDDQATTQVLAETVRERLPHVEVVLTLGSEGVWYLNGDTQYKLPAHSVTPKDTTAAGDTFIGYFMAARQNDTNPLAALRLASAAAALCVQREGAAPSIPVLSEVLDVAKDWPQLELL</sequence>
<evidence type="ECO:0000256" key="1">
    <source>
        <dbReference type="ARBA" id="ARBA00022679"/>
    </source>
</evidence>
<dbReference type="EMBL" id="JBHRUH010000031">
    <property type="protein sequence ID" value="MFC3293377.1"/>
    <property type="molecule type" value="Genomic_DNA"/>
</dbReference>
<dbReference type="PRINTS" id="PR00990">
    <property type="entry name" value="RIBOKINASE"/>
</dbReference>
<evidence type="ECO:0000313" key="11">
    <source>
        <dbReference type="Proteomes" id="UP001595640"/>
    </source>
</evidence>
<evidence type="ECO:0000256" key="5">
    <source>
        <dbReference type="ARBA" id="ARBA00022840"/>
    </source>
</evidence>
<keyword evidence="11" id="KW-1185">Reference proteome</keyword>
<evidence type="ECO:0000256" key="4">
    <source>
        <dbReference type="ARBA" id="ARBA00022777"/>
    </source>
</evidence>
<evidence type="ECO:0000256" key="8">
    <source>
        <dbReference type="ARBA" id="ARBA00023277"/>
    </source>
</evidence>
<dbReference type="Pfam" id="PF00294">
    <property type="entry name" value="PfkB"/>
    <property type="match status" value="1"/>
</dbReference>
<dbReference type="RefSeq" id="WP_019017646.1">
    <property type="nucleotide sequence ID" value="NZ_BMXD01000001.1"/>
</dbReference>
<dbReference type="InterPro" id="IPR029056">
    <property type="entry name" value="Ribokinase-like"/>
</dbReference>
<keyword evidence="8" id="KW-0119">Carbohydrate metabolism</keyword>
<protein>
    <submittedName>
        <fullName evidence="10">Ribokinase</fullName>
        <ecNumber evidence="10">2.7.1.15</ecNumber>
    </submittedName>
</protein>
<dbReference type="PANTHER" id="PTHR10584:SF166">
    <property type="entry name" value="RIBOKINASE"/>
    <property type="match status" value="1"/>
</dbReference>
<feature type="domain" description="Carbohydrate kinase PfkB" evidence="9">
    <location>
        <begin position="5"/>
        <end position="286"/>
    </location>
</feature>
<comment type="caution">
    <text evidence="10">The sequence shown here is derived from an EMBL/GenBank/DDBJ whole genome shotgun (WGS) entry which is preliminary data.</text>
</comment>
<evidence type="ECO:0000313" key="10">
    <source>
        <dbReference type="EMBL" id="MFC3293377.1"/>
    </source>
</evidence>
<keyword evidence="7" id="KW-0630">Potassium</keyword>
<evidence type="ECO:0000256" key="6">
    <source>
        <dbReference type="ARBA" id="ARBA00022842"/>
    </source>
</evidence>
<dbReference type="GO" id="GO:0004747">
    <property type="term" value="F:ribokinase activity"/>
    <property type="evidence" value="ECO:0007669"/>
    <property type="project" value="UniProtKB-EC"/>
</dbReference>
<dbReference type="Gene3D" id="3.40.1190.20">
    <property type="match status" value="1"/>
</dbReference>
<evidence type="ECO:0000256" key="2">
    <source>
        <dbReference type="ARBA" id="ARBA00022723"/>
    </source>
</evidence>
<name>A0ABV7M538_9GAMM</name>
<dbReference type="InterPro" id="IPR002139">
    <property type="entry name" value="Ribo/fructo_kinase"/>
</dbReference>
<reference evidence="11" key="1">
    <citation type="journal article" date="2019" name="Int. J. Syst. Evol. Microbiol.">
        <title>The Global Catalogue of Microorganisms (GCM) 10K type strain sequencing project: providing services to taxonomists for standard genome sequencing and annotation.</title>
        <authorList>
            <consortium name="The Broad Institute Genomics Platform"/>
            <consortium name="The Broad Institute Genome Sequencing Center for Infectious Disease"/>
            <person name="Wu L."/>
            <person name="Ma J."/>
        </authorList>
    </citation>
    <scope>NUCLEOTIDE SEQUENCE [LARGE SCALE GENOMIC DNA]</scope>
    <source>
        <strain evidence="11">KCTC 12847</strain>
    </source>
</reference>
<organism evidence="10 11">
    <name type="scientific">Modicisalibacter luteus</name>
    <dbReference type="NCBI Taxonomy" id="453962"/>
    <lineage>
        <taxon>Bacteria</taxon>
        <taxon>Pseudomonadati</taxon>
        <taxon>Pseudomonadota</taxon>
        <taxon>Gammaproteobacteria</taxon>
        <taxon>Oceanospirillales</taxon>
        <taxon>Halomonadaceae</taxon>
        <taxon>Modicisalibacter</taxon>
    </lineage>
</organism>
<accession>A0ABV7M538</accession>
<keyword evidence="5" id="KW-0067">ATP-binding</keyword>
<keyword evidence="6" id="KW-0460">Magnesium</keyword>
<keyword evidence="4" id="KW-0418">Kinase</keyword>
<evidence type="ECO:0000259" key="9">
    <source>
        <dbReference type="Pfam" id="PF00294"/>
    </source>
</evidence>
<dbReference type="CDD" id="cd01174">
    <property type="entry name" value="ribokinase"/>
    <property type="match status" value="1"/>
</dbReference>
<evidence type="ECO:0000256" key="3">
    <source>
        <dbReference type="ARBA" id="ARBA00022741"/>
    </source>
</evidence>
<dbReference type="PANTHER" id="PTHR10584">
    <property type="entry name" value="SUGAR KINASE"/>
    <property type="match status" value="1"/>
</dbReference>
<keyword evidence="3" id="KW-0547">Nucleotide-binding</keyword>
<dbReference type="Proteomes" id="UP001595640">
    <property type="component" value="Unassembled WGS sequence"/>
</dbReference>
<dbReference type="InterPro" id="IPR011611">
    <property type="entry name" value="PfkB_dom"/>
</dbReference>
<evidence type="ECO:0000256" key="7">
    <source>
        <dbReference type="ARBA" id="ARBA00022958"/>
    </source>
</evidence>